<reference evidence="4" key="2">
    <citation type="journal article" date="2024" name="Plant">
        <title>Genomic evolution and insights into agronomic trait innovations of Sesamum species.</title>
        <authorList>
            <person name="Miao H."/>
            <person name="Wang L."/>
            <person name="Qu L."/>
            <person name="Liu H."/>
            <person name="Sun Y."/>
            <person name="Le M."/>
            <person name="Wang Q."/>
            <person name="Wei S."/>
            <person name="Zheng Y."/>
            <person name="Lin W."/>
            <person name="Duan Y."/>
            <person name="Cao H."/>
            <person name="Xiong S."/>
            <person name="Wang X."/>
            <person name="Wei L."/>
            <person name="Li C."/>
            <person name="Ma Q."/>
            <person name="Ju M."/>
            <person name="Zhao R."/>
            <person name="Li G."/>
            <person name="Mu C."/>
            <person name="Tian Q."/>
            <person name="Mei H."/>
            <person name="Zhang T."/>
            <person name="Gao T."/>
            <person name="Zhang H."/>
        </authorList>
    </citation>
    <scope>NUCLEOTIDE SEQUENCE</scope>
    <source>
        <strain evidence="4">KEN1</strain>
    </source>
</reference>
<protein>
    <submittedName>
        <fullName evidence="4">AAA-ATPase</fullName>
    </submittedName>
</protein>
<reference evidence="4" key="1">
    <citation type="submission" date="2020-06" db="EMBL/GenBank/DDBJ databases">
        <authorList>
            <person name="Li T."/>
            <person name="Hu X."/>
            <person name="Zhang T."/>
            <person name="Song X."/>
            <person name="Zhang H."/>
            <person name="Dai N."/>
            <person name="Sheng W."/>
            <person name="Hou X."/>
            <person name="Wei L."/>
        </authorList>
    </citation>
    <scope>NUCLEOTIDE SEQUENCE</scope>
    <source>
        <strain evidence="4">KEN1</strain>
        <tissue evidence="4">Leaf</tissue>
    </source>
</reference>
<proteinExistence type="inferred from homology"/>
<evidence type="ECO:0000256" key="1">
    <source>
        <dbReference type="RuleBase" id="RU003651"/>
    </source>
</evidence>
<dbReference type="Gene3D" id="3.40.50.300">
    <property type="entry name" value="P-loop containing nucleotide triphosphate hydrolases"/>
    <property type="match status" value="2"/>
</dbReference>
<evidence type="ECO:0000259" key="3">
    <source>
        <dbReference type="Pfam" id="PF25568"/>
    </source>
</evidence>
<dbReference type="GO" id="GO:0016887">
    <property type="term" value="F:ATP hydrolysis activity"/>
    <property type="evidence" value="ECO:0007669"/>
    <property type="project" value="InterPro"/>
</dbReference>
<sequence length="411" mass="46339">MSSANGQTGSTTAFTFTNTLRFLSLTIPLSRKTSFTVEFPSTSIPYCLPWKTPISPTSSPPANKPNDILLSPDDHQVIRDTFLGARVSWLNNIQRDDKNQVVSHSFLLRFKIKDKRRILEPYFQHIHSVSDDIQHRKELRIHYYSNAKWKSVPFNHPASFDSLVIDPDLKTKIQSELETFLDSKQYYNKLGRVWKRSYLLYGPSGTGKSSFIAAVANFVEYDVYNLNLSQVVTMQISVASCCKPPGERIMIFTTSCKDGIDLALLRPGRIDVHIYFPMCNFNSFKSLASNYLGIKEHKLFPQVEEIFQSGATMSPAEISELMLVNRSSPSRALKSVISALQLSGRNAGKVVPMVCESAVSPPTPRSMAEDAGGAAWKETMPKEFRKLYGLLRLKSCKRPVSIDDDCEMIER</sequence>
<dbReference type="PANTHER" id="PTHR23070">
    <property type="entry name" value="BCS1 AAA-TYPE ATPASE"/>
    <property type="match status" value="1"/>
</dbReference>
<dbReference type="InterPro" id="IPR050747">
    <property type="entry name" value="Mitochondrial_chaperone_BCS1"/>
</dbReference>
<dbReference type="AlphaFoldDB" id="A0AAW2XW92"/>
<feature type="domain" description="ATPase AAA-type core" evidence="2">
    <location>
        <begin position="198"/>
        <end position="235"/>
    </location>
</feature>
<comment type="similarity">
    <text evidence="1">Belongs to the AAA ATPase family.</text>
</comment>
<keyword evidence="1" id="KW-0067">ATP-binding</keyword>
<dbReference type="InterPro" id="IPR058017">
    <property type="entry name" value="At3g28540-like_C"/>
</dbReference>
<dbReference type="InterPro" id="IPR003960">
    <property type="entry name" value="ATPase_AAA_CS"/>
</dbReference>
<dbReference type="EMBL" id="JACGWN010000002">
    <property type="protein sequence ID" value="KAL0457895.1"/>
    <property type="molecule type" value="Genomic_DNA"/>
</dbReference>
<dbReference type="PROSITE" id="PS00674">
    <property type="entry name" value="AAA"/>
    <property type="match status" value="1"/>
</dbReference>
<dbReference type="InterPro" id="IPR027417">
    <property type="entry name" value="P-loop_NTPase"/>
</dbReference>
<dbReference type="Pfam" id="PF00004">
    <property type="entry name" value="AAA"/>
    <property type="match status" value="1"/>
</dbReference>
<dbReference type="SUPFAM" id="SSF52540">
    <property type="entry name" value="P-loop containing nucleoside triphosphate hydrolases"/>
    <property type="match status" value="1"/>
</dbReference>
<organism evidence="4">
    <name type="scientific">Sesamum latifolium</name>
    <dbReference type="NCBI Taxonomy" id="2727402"/>
    <lineage>
        <taxon>Eukaryota</taxon>
        <taxon>Viridiplantae</taxon>
        <taxon>Streptophyta</taxon>
        <taxon>Embryophyta</taxon>
        <taxon>Tracheophyta</taxon>
        <taxon>Spermatophyta</taxon>
        <taxon>Magnoliopsida</taxon>
        <taxon>eudicotyledons</taxon>
        <taxon>Gunneridae</taxon>
        <taxon>Pentapetalae</taxon>
        <taxon>asterids</taxon>
        <taxon>lamiids</taxon>
        <taxon>Lamiales</taxon>
        <taxon>Pedaliaceae</taxon>
        <taxon>Sesamum</taxon>
    </lineage>
</organism>
<evidence type="ECO:0000313" key="4">
    <source>
        <dbReference type="EMBL" id="KAL0457895.1"/>
    </source>
</evidence>
<accession>A0AAW2XW92</accession>
<feature type="domain" description="AAA+ ATPase At3g28540-like C-terminal" evidence="3">
    <location>
        <begin position="279"/>
        <end position="341"/>
    </location>
</feature>
<evidence type="ECO:0000259" key="2">
    <source>
        <dbReference type="Pfam" id="PF00004"/>
    </source>
</evidence>
<dbReference type="GO" id="GO:0005524">
    <property type="term" value="F:ATP binding"/>
    <property type="evidence" value="ECO:0007669"/>
    <property type="project" value="UniProtKB-KW"/>
</dbReference>
<gene>
    <name evidence="4" type="ORF">Slati_0416700</name>
</gene>
<name>A0AAW2XW92_9LAMI</name>
<dbReference type="InterPro" id="IPR003959">
    <property type="entry name" value="ATPase_AAA_core"/>
</dbReference>
<dbReference type="Gene3D" id="6.10.280.40">
    <property type="match status" value="1"/>
</dbReference>
<keyword evidence="1" id="KW-0547">Nucleotide-binding</keyword>
<comment type="caution">
    <text evidence="4">The sequence shown here is derived from an EMBL/GenBank/DDBJ whole genome shotgun (WGS) entry which is preliminary data.</text>
</comment>
<dbReference type="Pfam" id="PF25568">
    <property type="entry name" value="AAA_lid_At3g28540"/>
    <property type="match status" value="1"/>
</dbReference>